<dbReference type="Pfam" id="PF25023">
    <property type="entry name" value="TEN_YD-shell"/>
    <property type="match status" value="1"/>
</dbReference>
<feature type="compositionally biased region" description="Polar residues" evidence="2">
    <location>
        <begin position="457"/>
        <end position="469"/>
    </location>
</feature>
<accession>A0A147ENM1</accession>
<keyword evidence="5" id="KW-1185">Reference proteome</keyword>
<organism evidence="4 5">
    <name type="scientific">Leucobacter chromiiresistens</name>
    <dbReference type="NCBI Taxonomy" id="1079994"/>
    <lineage>
        <taxon>Bacteria</taxon>
        <taxon>Bacillati</taxon>
        <taxon>Actinomycetota</taxon>
        <taxon>Actinomycetes</taxon>
        <taxon>Micrococcales</taxon>
        <taxon>Microbacteriaceae</taxon>
        <taxon>Leucobacter</taxon>
    </lineage>
</organism>
<reference evidence="4 5" key="1">
    <citation type="journal article" date="2016" name="Front. Microbiol.">
        <title>Genomic Resource of Rice Seed Associated Bacteria.</title>
        <authorList>
            <person name="Midha S."/>
            <person name="Bansal K."/>
            <person name="Sharma S."/>
            <person name="Kumar N."/>
            <person name="Patil P.P."/>
            <person name="Chaudhry V."/>
            <person name="Patil P.B."/>
        </authorList>
    </citation>
    <scope>NUCLEOTIDE SEQUENCE [LARGE SCALE GENOMIC DNA]</scope>
    <source>
        <strain evidence="4 5">NS354</strain>
    </source>
</reference>
<dbReference type="Proteomes" id="UP000070810">
    <property type="component" value="Unassembled WGS sequence"/>
</dbReference>
<sequence>MTTNVYSAEGRISQQTQPNGEVLDFAYGALSNGKQTNTVASGSVKKTYVYNQHGRILSFTDRSDPTAQFSRTYDSSSNVVTEKLIDGVEKSFAHAYINGDRAKTTEANSKSTVHYEHDGEHRLTVSVDPAGTRTEHSFDDRGNLIQTRVVPNDGGDPRVTTFEIDAKGDVVAVKNPLGGRAVLEHDDAGRLVSVTDPVGAVTTNDYDSLGRLASTVAPGGNLAGVTVEERSKFTTSYAYDLNGNVTSVTDQSGTTAYQYDEKYLPTSITDPRGKTKRVVYDAAGQPTKITCPDGSADEFTYDLDTGLRASWKDPQGLTTTYSYDGSAVTTTAPDGAKTTLETEIGWRDVGTVITNSRFPNGHAIKRESAGFTSLDPDDKWSTTTEVEYDEAGRIAMESQNHKEVSYAYNGFGQLKSRRGQGCDVSYEYDLAGNISKTVYSDGTEVLHETDLAGRATGITSWTGRPTTSDTLREASSPRCPRAPGWASTRSSMAPA</sequence>
<evidence type="ECO:0000313" key="4">
    <source>
        <dbReference type="EMBL" id="KTR86126.1"/>
    </source>
</evidence>
<name>A0A147ENM1_9MICO</name>
<protein>
    <recommendedName>
        <fullName evidence="3">Teneurin-like YD-shell domain-containing protein</fullName>
    </recommendedName>
</protein>
<comment type="caution">
    <text evidence="4">The sequence shown here is derived from an EMBL/GenBank/DDBJ whole genome shotgun (WGS) entry which is preliminary data.</text>
</comment>
<feature type="domain" description="Teneurin-like YD-shell" evidence="3">
    <location>
        <begin position="227"/>
        <end position="336"/>
    </location>
</feature>
<keyword evidence="1" id="KW-0677">Repeat</keyword>
<dbReference type="NCBIfam" id="TIGR01643">
    <property type="entry name" value="YD_repeat_2x"/>
    <property type="match status" value="5"/>
</dbReference>
<dbReference type="InterPro" id="IPR056823">
    <property type="entry name" value="TEN-like_YD-shell"/>
</dbReference>
<dbReference type="AlphaFoldDB" id="A0A147ENM1"/>
<evidence type="ECO:0000256" key="2">
    <source>
        <dbReference type="SAM" id="MobiDB-lite"/>
    </source>
</evidence>
<dbReference type="InterPro" id="IPR031325">
    <property type="entry name" value="RHS_repeat"/>
</dbReference>
<dbReference type="Gene3D" id="2.180.10.10">
    <property type="entry name" value="RHS repeat-associated core"/>
    <property type="match status" value="2"/>
</dbReference>
<dbReference type="PANTHER" id="PTHR32305:SF15">
    <property type="entry name" value="PROTEIN RHSA-RELATED"/>
    <property type="match status" value="1"/>
</dbReference>
<evidence type="ECO:0000256" key="1">
    <source>
        <dbReference type="ARBA" id="ARBA00022737"/>
    </source>
</evidence>
<dbReference type="Pfam" id="PF05593">
    <property type="entry name" value="RHS_repeat"/>
    <property type="match status" value="1"/>
</dbReference>
<evidence type="ECO:0000259" key="3">
    <source>
        <dbReference type="Pfam" id="PF25023"/>
    </source>
</evidence>
<feature type="region of interest" description="Disordered" evidence="2">
    <location>
        <begin position="457"/>
        <end position="495"/>
    </location>
</feature>
<dbReference type="PANTHER" id="PTHR32305">
    <property type="match status" value="1"/>
</dbReference>
<dbReference type="EMBL" id="LDRK01000028">
    <property type="protein sequence ID" value="KTR86126.1"/>
    <property type="molecule type" value="Genomic_DNA"/>
</dbReference>
<gene>
    <name evidence="4" type="ORF">NS354_06440</name>
</gene>
<evidence type="ECO:0000313" key="5">
    <source>
        <dbReference type="Proteomes" id="UP000070810"/>
    </source>
</evidence>
<dbReference type="InterPro" id="IPR050708">
    <property type="entry name" value="T6SS_VgrG/RHS"/>
</dbReference>
<proteinExistence type="predicted"/>
<dbReference type="InterPro" id="IPR006530">
    <property type="entry name" value="YD"/>
</dbReference>
<dbReference type="PATRIC" id="fig|1079994.3.peg.1380"/>